<gene>
    <name evidence="1" type="ORF">HNR00_000075</name>
</gene>
<evidence type="ECO:0000313" key="1">
    <source>
        <dbReference type="EMBL" id="MBB5755386.1"/>
    </source>
</evidence>
<dbReference type="RefSeq" id="WP_183563097.1">
    <property type="nucleotide sequence ID" value="NZ_JACHOP010000001.1"/>
</dbReference>
<dbReference type="EMBL" id="JACHOP010000001">
    <property type="protein sequence ID" value="MBB5755386.1"/>
    <property type="molecule type" value="Genomic_DNA"/>
</dbReference>
<name>A0A840ZCS0_9HYPH</name>
<dbReference type="Proteomes" id="UP000583454">
    <property type="component" value="Unassembled WGS sequence"/>
</dbReference>
<reference evidence="1 2" key="1">
    <citation type="submission" date="2020-08" db="EMBL/GenBank/DDBJ databases">
        <title>Genomic Encyclopedia of Type Strains, Phase IV (KMG-IV): sequencing the most valuable type-strain genomes for metagenomic binning, comparative biology and taxonomic classification.</title>
        <authorList>
            <person name="Goeker M."/>
        </authorList>
    </citation>
    <scope>NUCLEOTIDE SEQUENCE [LARGE SCALE GENOMIC DNA]</scope>
    <source>
        <strain evidence="1 2">DSM 2163</strain>
    </source>
</reference>
<comment type="caution">
    <text evidence="1">The sequence shown here is derived from an EMBL/GenBank/DDBJ whole genome shotgun (WGS) entry which is preliminary data.</text>
</comment>
<sequence length="204" mass="22104">MRFGKRTIVAVLLVAVLLAANICRLDTASADSPMRCQNLDDQEPITIDAVPARQRARARFLLEQAASIAARRGTAGLPVLIRLKSNDPGVVSLVAWVRDPAGGAVVLILYTSGLDQMHSLVDGSPFFVKSRNEPVFKGAHSEETGFSYQFYDRTNDHIHLSDSMIRTARSGKADRTSYRQTIMTGYSYGGLPTACRTSGGTGAE</sequence>
<keyword evidence="2" id="KW-1185">Reference proteome</keyword>
<organism evidence="1 2">
    <name type="scientific">Methylorubrum rhodinum</name>
    <dbReference type="NCBI Taxonomy" id="29428"/>
    <lineage>
        <taxon>Bacteria</taxon>
        <taxon>Pseudomonadati</taxon>
        <taxon>Pseudomonadota</taxon>
        <taxon>Alphaproteobacteria</taxon>
        <taxon>Hyphomicrobiales</taxon>
        <taxon>Methylobacteriaceae</taxon>
        <taxon>Methylorubrum</taxon>
    </lineage>
</organism>
<dbReference type="AlphaFoldDB" id="A0A840ZCS0"/>
<protein>
    <submittedName>
        <fullName evidence="1">Uncharacterized protein</fullName>
    </submittedName>
</protein>
<evidence type="ECO:0000313" key="2">
    <source>
        <dbReference type="Proteomes" id="UP000583454"/>
    </source>
</evidence>
<accession>A0A840ZCS0</accession>
<proteinExistence type="predicted"/>